<comment type="caution">
    <text evidence="1">The sequence shown here is derived from an EMBL/GenBank/DDBJ whole genome shotgun (WGS) entry which is preliminary data.</text>
</comment>
<dbReference type="AlphaFoldDB" id="A0A1V9YJS0"/>
<dbReference type="EMBL" id="JNBR01001547">
    <property type="protein sequence ID" value="OQR85959.1"/>
    <property type="molecule type" value="Genomic_DNA"/>
</dbReference>
<dbReference type="Proteomes" id="UP000243579">
    <property type="component" value="Unassembled WGS sequence"/>
</dbReference>
<evidence type="ECO:0000313" key="2">
    <source>
        <dbReference type="Proteomes" id="UP000243579"/>
    </source>
</evidence>
<evidence type="ECO:0000313" key="1">
    <source>
        <dbReference type="EMBL" id="OQR85959.1"/>
    </source>
</evidence>
<proteinExistence type="predicted"/>
<sequence>MVLNCESSAAANERLRRQLKEQAEVAAALYNWIKMNVPSEDSEMQELEEIWQQVAIAEEYVDPNICRALQFHELQDFCDSFEGDPDAMNNFTL</sequence>
<organism evidence="1 2">
    <name type="scientific">Achlya hypogyna</name>
    <name type="common">Oomycete</name>
    <name type="synonym">Protoachlya hypogyna</name>
    <dbReference type="NCBI Taxonomy" id="1202772"/>
    <lineage>
        <taxon>Eukaryota</taxon>
        <taxon>Sar</taxon>
        <taxon>Stramenopiles</taxon>
        <taxon>Oomycota</taxon>
        <taxon>Saprolegniomycetes</taxon>
        <taxon>Saprolegniales</taxon>
        <taxon>Achlyaceae</taxon>
        <taxon>Achlya</taxon>
    </lineage>
</organism>
<reference evidence="1 2" key="1">
    <citation type="journal article" date="2014" name="Genome Biol. Evol.">
        <title>The secreted proteins of Achlya hypogyna and Thraustotheca clavata identify the ancestral oomycete secretome and reveal gene acquisitions by horizontal gene transfer.</title>
        <authorList>
            <person name="Misner I."/>
            <person name="Blouin N."/>
            <person name="Leonard G."/>
            <person name="Richards T.A."/>
            <person name="Lane C.E."/>
        </authorList>
    </citation>
    <scope>NUCLEOTIDE SEQUENCE [LARGE SCALE GENOMIC DNA]</scope>
    <source>
        <strain evidence="1 2">ATCC 48635</strain>
    </source>
</reference>
<accession>A0A1V9YJS0</accession>
<protein>
    <submittedName>
        <fullName evidence="1">Uncharacterized protein</fullName>
    </submittedName>
</protein>
<keyword evidence="2" id="KW-1185">Reference proteome</keyword>
<name>A0A1V9YJS0_ACHHY</name>
<gene>
    <name evidence="1" type="ORF">ACHHYP_11135</name>
</gene>